<keyword evidence="2" id="KW-1133">Transmembrane helix</keyword>
<dbReference type="PROSITE" id="PS51318">
    <property type="entry name" value="TAT"/>
    <property type="match status" value="1"/>
</dbReference>
<dbReference type="EMBL" id="PDJD01000001">
    <property type="protein sequence ID" value="PFG18505.1"/>
    <property type="molecule type" value="Genomic_DNA"/>
</dbReference>
<comment type="caution">
    <text evidence="3">The sequence shown here is derived from an EMBL/GenBank/DDBJ whole genome shotgun (WGS) entry which is preliminary data.</text>
</comment>
<dbReference type="RefSeq" id="WP_098467763.1">
    <property type="nucleotide sequence ID" value="NZ_PDJD01000001.1"/>
</dbReference>
<feature type="transmembrane region" description="Helical" evidence="2">
    <location>
        <begin position="131"/>
        <end position="152"/>
    </location>
</feature>
<organism evidence="3 4">
    <name type="scientific">Serinibacter salmoneus</name>
    <dbReference type="NCBI Taxonomy" id="556530"/>
    <lineage>
        <taxon>Bacteria</taxon>
        <taxon>Bacillati</taxon>
        <taxon>Actinomycetota</taxon>
        <taxon>Actinomycetes</taxon>
        <taxon>Micrococcales</taxon>
        <taxon>Beutenbergiaceae</taxon>
        <taxon>Serinibacter</taxon>
    </lineage>
</organism>
<dbReference type="InterPro" id="IPR006311">
    <property type="entry name" value="TAT_signal"/>
</dbReference>
<name>A0A2A9CWX7_9MICO</name>
<dbReference type="InterPro" id="IPR018723">
    <property type="entry name" value="DUF2254_membrane"/>
</dbReference>
<sequence>MATLLIYARRITRRIWFRAAAFAAAGVLLALLAPLASAWAPLGAIDLGQEALSPILQILASSMLAVTTFSVATMVSSLASAAATTTPRATELLAQDRSSQTALSTFIGAFAFAIVGIVALATQYYDPAARIVLFLGALAVIVVVIATLLRWISHLVTFGHHADVLDRVEQRTTAVLTAFARSPRFGGAPVIGAPPGAHTITAGRSGFVTHVDVPSLQRWAQRGDYRVHLEVLPGDLVDAGSPILRVEALGDASQEVSWQEMARAAVSVERHRTHEQDPRLGLVTLSEISSRALSPGVNDPGGAIETLATLHRVLRAYLTTEVDPTITADRVHVPSLDLATLLRDAVEPTARDGAGTVEVAIRVQRTLGLLLPHADPTQARALRAASSDAEARALDALTHESDRARVRESAAALRSATTPR</sequence>
<reference evidence="3 4" key="1">
    <citation type="submission" date="2017-10" db="EMBL/GenBank/DDBJ databases">
        <title>Sequencing the genomes of 1000 actinobacteria strains.</title>
        <authorList>
            <person name="Klenk H.-P."/>
        </authorList>
    </citation>
    <scope>NUCLEOTIDE SEQUENCE [LARGE SCALE GENOMIC DNA]</scope>
    <source>
        <strain evidence="3 4">DSM 21801</strain>
    </source>
</reference>
<dbReference type="AlphaFoldDB" id="A0A2A9CWX7"/>
<feature type="transmembrane region" description="Helical" evidence="2">
    <location>
        <begin position="54"/>
        <end position="81"/>
    </location>
</feature>
<protein>
    <submittedName>
        <fullName evidence="3">Putative membrane protein</fullName>
    </submittedName>
</protein>
<keyword evidence="4" id="KW-1185">Reference proteome</keyword>
<feature type="transmembrane region" description="Helical" evidence="2">
    <location>
        <begin position="102"/>
        <end position="125"/>
    </location>
</feature>
<keyword evidence="2" id="KW-0472">Membrane</keyword>
<proteinExistence type="predicted"/>
<evidence type="ECO:0000256" key="1">
    <source>
        <dbReference type="SAM" id="MobiDB-lite"/>
    </source>
</evidence>
<feature type="compositionally biased region" description="Basic and acidic residues" evidence="1">
    <location>
        <begin position="399"/>
        <end position="408"/>
    </location>
</feature>
<evidence type="ECO:0000313" key="4">
    <source>
        <dbReference type="Proteomes" id="UP000224915"/>
    </source>
</evidence>
<dbReference type="OrthoDB" id="2955631at2"/>
<accession>A0A2A9CWX7</accession>
<gene>
    <name evidence="3" type="ORF">ATL40_0041</name>
</gene>
<dbReference type="Proteomes" id="UP000224915">
    <property type="component" value="Unassembled WGS sequence"/>
</dbReference>
<dbReference type="Pfam" id="PF10011">
    <property type="entry name" value="DUF2254"/>
    <property type="match status" value="1"/>
</dbReference>
<feature type="region of interest" description="Disordered" evidence="1">
    <location>
        <begin position="399"/>
        <end position="420"/>
    </location>
</feature>
<evidence type="ECO:0000313" key="3">
    <source>
        <dbReference type="EMBL" id="PFG18505.1"/>
    </source>
</evidence>
<evidence type="ECO:0000256" key="2">
    <source>
        <dbReference type="SAM" id="Phobius"/>
    </source>
</evidence>
<keyword evidence="2" id="KW-0812">Transmembrane</keyword>